<evidence type="ECO:0000256" key="8">
    <source>
        <dbReference type="SAM" id="Phobius"/>
    </source>
</evidence>
<dbReference type="CDD" id="cd00075">
    <property type="entry name" value="HATPase"/>
    <property type="match status" value="1"/>
</dbReference>
<evidence type="ECO:0000313" key="11">
    <source>
        <dbReference type="Proteomes" id="UP000704762"/>
    </source>
</evidence>
<dbReference type="EC" id="2.7.13.3" evidence="3"/>
<dbReference type="Proteomes" id="UP000704762">
    <property type="component" value="Unassembled WGS sequence"/>
</dbReference>
<dbReference type="InterPro" id="IPR003661">
    <property type="entry name" value="HisK_dim/P_dom"/>
</dbReference>
<sequence length="589" mass="63819">MVVRVRRWWRRPGPSQRRRPPPRALIDSSRGRSPFLYQLPFVALLGLILVAVALFTPATLGARGVFMAMSTVMVASTMALAVRWSRLPHWAVAIIPILDILAVPFLQDSLGGVRVSSLMIIPAVWMSAQWFLPGVLVSSSVAILAIWSAVPLGGADPFADPSRFFLLPAVIIMVGVALALISRRGGATQAMLEQQSRLTEKALERSNRQQLMLDGILNAMPVGIVALDRDGQPTIVNRRHRRLLGRDFGGRVPTDRDLELTMFESDGSTPLSKEDSPLSRARRGESFDHALVWADSAVTEGELSALDISARQIRDERGEPAGAVLAFLDVTREMEALAAREELIAAVSHELRTPLTSIVGYLELLQDHAELSDQSRQMVAVASSNADRLLKIVSDLLAAAREGDAPMSIAPVQIDLVPLIQDSIRLIQPRASEAGIEVLASLPSSLEVNADGLRMRQVIDNVLSNAVKYGRANGHVWVSLSQGPAHEHRPEDGTARPSQLVRLTIADDGIGISAEGQGRLFTRFYRDESARRTSVHGAGLGLHISRAIMRQHGGDIQVSSEPDVGTTVTVMIPLRPAAATTRTDGAVDA</sequence>
<keyword evidence="8" id="KW-0472">Membrane</keyword>
<dbReference type="Pfam" id="PF02518">
    <property type="entry name" value="HATPase_c"/>
    <property type="match status" value="1"/>
</dbReference>
<dbReference type="EMBL" id="JAFBCF010000001">
    <property type="protein sequence ID" value="MBM7797856.1"/>
    <property type="molecule type" value="Genomic_DNA"/>
</dbReference>
<keyword evidence="4" id="KW-0597">Phosphoprotein</keyword>
<comment type="subcellular location">
    <subcellularLocation>
        <location evidence="2">Cell membrane</location>
    </subcellularLocation>
</comment>
<gene>
    <name evidence="10" type="ORF">JOE57_000777</name>
</gene>
<dbReference type="SUPFAM" id="SSF55785">
    <property type="entry name" value="PYP-like sensor domain (PAS domain)"/>
    <property type="match status" value="1"/>
</dbReference>
<feature type="transmembrane region" description="Helical" evidence="8">
    <location>
        <begin position="90"/>
        <end position="110"/>
    </location>
</feature>
<dbReference type="SMART" id="SM00387">
    <property type="entry name" value="HATPase_c"/>
    <property type="match status" value="1"/>
</dbReference>
<dbReference type="PANTHER" id="PTHR43711">
    <property type="entry name" value="TWO-COMPONENT HISTIDINE KINASE"/>
    <property type="match status" value="1"/>
</dbReference>
<feature type="transmembrane region" description="Helical" evidence="8">
    <location>
        <begin position="65"/>
        <end position="84"/>
    </location>
</feature>
<dbReference type="Gene3D" id="1.10.287.130">
    <property type="match status" value="1"/>
</dbReference>
<dbReference type="SMART" id="SM00388">
    <property type="entry name" value="HisKA"/>
    <property type="match status" value="1"/>
</dbReference>
<dbReference type="PANTHER" id="PTHR43711:SF1">
    <property type="entry name" value="HISTIDINE KINASE 1"/>
    <property type="match status" value="1"/>
</dbReference>
<dbReference type="GO" id="GO:0016301">
    <property type="term" value="F:kinase activity"/>
    <property type="evidence" value="ECO:0007669"/>
    <property type="project" value="UniProtKB-KW"/>
</dbReference>
<evidence type="ECO:0000256" key="4">
    <source>
        <dbReference type="ARBA" id="ARBA00022553"/>
    </source>
</evidence>
<dbReference type="InterPro" id="IPR036097">
    <property type="entry name" value="HisK_dim/P_sf"/>
</dbReference>
<keyword evidence="5" id="KW-0808">Transferase</keyword>
<keyword evidence="11" id="KW-1185">Reference proteome</keyword>
<reference evidence="10 11" key="1">
    <citation type="submission" date="2021-01" db="EMBL/GenBank/DDBJ databases">
        <title>Sequencing the genomes of 1000 actinobacteria strains.</title>
        <authorList>
            <person name="Klenk H.-P."/>
        </authorList>
    </citation>
    <scope>NUCLEOTIDE SEQUENCE [LARGE SCALE GENOMIC DNA]</scope>
    <source>
        <strain evidence="10 11">DSM 18662</strain>
    </source>
</reference>
<dbReference type="Pfam" id="PF00512">
    <property type="entry name" value="HisKA"/>
    <property type="match status" value="1"/>
</dbReference>
<dbReference type="InterPro" id="IPR004358">
    <property type="entry name" value="Sig_transdc_His_kin-like_C"/>
</dbReference>
<name>A0ABS2RFT6_9ACTN</name>
<evidence type="ECO:0000256" key="5">
    <source>
        <dbReference type="ARBA" id="ARBA00022679"/>
    </source>
</evidence>
<keyword evidence="8" id="KW-1133">Transmembrane helix</keyword>
<dbReference type="InterPro" id="IPR003594">
    <property type="entry name" value="HATPase_dom"/>
</dbReference>
<dbReference type="InterPro" id="IPR035965">
    <property type="entry name" value="PAS-like_dom_sf"/>
</dbReference>
<dbReference type="SUPFAM" id="SSF55874">
    <property type="entry name" value="ATPase domain of HSP90 chaperone/DNA topoisomerase II/histidine kinase"/>
    <property type="match status" value="1"/>
</dbReference>
<dbReference type="Gene3D" id="3.30.450.20">
    <property type="entry name" value="PAS domain"/>
    <property type="match status" value="1"/>
</dbReference>
<dbReference type="RefSeq" id="WP_204916487.1">
    <property type="nucleotide sequence ID" value="NZ_BAAAQP010000011.1"/>
</dbReference>
<evidence type="ECO:0000256" key="1">
    <source>
        <dbReference type="ARBA" id="ARBA00000085"/>
    </source>
</evidence>
<dbReference type="InterPro" id="IPR005467">
    <property type="entry name" value="His_kinase_dom"/>
</dbReference>
<evidence type="ECO:0000313" key="10">
    <source>
        <dbReference type="EMBL" id="MBM7797856.1"/>
    </source>
</evidence>
<feature type="transmembrane region" description="Helical" evidence="8">
    <location>
        <begin position="35"/>
        <end position="58"/>
    </location>
</feature>
<keyword evidence="8" id="KW-0812">Transmembrane</keyword>
<evidence type="ECO:0000256" key="2">
    <source>
        <dbReference type="ARBA" id="ARBA00004236"/>
    </source>
</evidence>
<evidence type="ECO:0000256" key="7">
    <source>
        <dbReference type="ARBA" id="ARBA00023012"/>
    </source>
</evidence>
<accession>A0ABS2RFT6</accession>
<feature type="domain" description="Histidine kinase" evidence="9">
    <location>
        <begin position="346"/>
        <end position="576"/>
    </location>
</feature>
<dbReference type="InterPro" id="IPR050736">
    <property type="entry name" value="Sensor_HK_Regulatory"/>
</dbReference>
<organism evidence="10 11">
    <name type="scientific">Microlunatus panaciterrae</name>
    <dbReference type="NCBI Taxonomy" id="400768"/>
    <lineage>
        <taxon>Bacteria</taxon>
        <taxon>Bacillati</taxon>
        <taxon>Actinomycetota</taxon>
        <taxon>Actinomycetes</taxon>
        <taxon>Propionibacteriales</taxon>
        <taxon>Propionibacteriaceae</taxon>
        <taxon>Microlunatus</taxon>
    </lineage>
</organism>
<dbReference type="InterPro" id="IPR036890">
    <property type="entry name" value="HATPase_C_sf"/>
</dbReference>
<comment type="caution">
    <text evidence="10">The sequence shown here is derived from an EMBL/GenBank/DDBJ whole genome shotgun (WGS) entry which is preliminary data.</text>
</comment>
<dbReference type="Gene3D" id="3.30.565.10">
    <property type="entry name" value="Histidine kinase-like ATPase, C-terminal domain"/>
    <property type="match status" value="1"/>
</dbReference>
<dbReference type="CDD" id="cd00082">
    <property type="entry name" value="HisKA"/>
    <property type="match status" value="1"/>
</dbReference>
<keyword evidence="6 10" id="KW-0418">Kinase</keyword>
<dbReference type="SUPFAM" id="SSF47384">
    <property type="entry name" value="Homodimeric domain of signal transducing histidine kinase"/>
    <property type="match status" value="1"/>
</dbReference>
<protein>
    <recommendedName>
        <fullName evidence="3">histidine kinase</fullName>
        <ecNumber evidence="3">2.7.13.3</ecNumber>
    </recommendedName>
</protein>
<evidence type="ECO:0000256" key="3">
    <source>
        <dbReference type="ARBA" id="ARBA00012438"/>
    </source>
</evidence>
<evidence type="ECO:0000259" key="9">
    <source>
        <dbReference type="PROSITE" id="PS50109"/>
    </source>
</evidence>
<dbReference type="PRINTS" id="PR00344">
    <property type="entry name" value="BCTRLSENSOR"/>
</dbReference>
<dbReference type="PROSITE" id="PS50109">
    <property type="entry name" value="HIS_KIN"/>
    <property type="match status" value="1"/>
</dbReference>
<keyword evidence="7" id="KW-0902">Two-component regulatory system</keyword>
<comment type="catalytic activity">
    <reaction evidence="1">
        <text>ATP + protein L-histidine = ADP + protein N-phospho-L-histidine.</text>
        <dbReference type="EC" id="2.7.13.3"/>
    </reaction>
</comment>
<feature type="transmembrane region" description="Helical" evidence="8">
    <location>
        <begin position="130"/>
        <end position="150"/>
    </location>
</feature>
<proteinExistence type="predicted"/>
<evidence type="ECO:0000256" key="6">
    <source>
        <dbReference type="ARBA" id="ARBA00022777"/>
    </source>
</evidence>
<feature type="transmembrane region" description="Helical" evidence="8">
    <location>
        <begin position="162"/>
        <end position="181"/>
    </location>
</feature>